<dbReference type="InterPro" id="IPR005198">
    <property type="entry name" value="Glyco_hydro_76"/>
</dbReference>
<name>A0AAE3SGC2_9BACT</name>
<dbReference type="Proteomes" id="UP001209229">
    <property type="component" value="Unassembled WGS sequence"/>
</dbReference>
<keyword evidence="2" id="KW-1185">Reference proteome</keyword>
<organism evidence="1 2">
    <name type="scientific">Plebeiibacterium sediminum</name>
    <dbReference type="NCBI Taxonomy" id="2992112"/>
    <lineage>
        <taxon>Bacteria</taxon>
        <taxon>Pseudomonadati</taxon>
        <taxon>Bacteroidota</taxon>
        <taxon>Bacteroidia</taxon>
        <taxon>Marinilabiliales</taxon>
        <taxon>Marinilabiliaceae</taxon>
        <taxon>Plebeiibacterium</taxon>
    </lineage>
</organism>
<dbReference type="AlphaFoldDB" id="A0AAE3SGC2"/>
<dbReference type="SUPFAM" id="SSF48208">
    <property type="entry name" value="Six-hairpin glycosidases"/>
    <property type="match status" value="1"/>
</dbReference>
<keyword evidence="1" id="KW-0378">Hydrolase</keyword>
<accession>A0AAE3SGC2</accession>
<dbReference type="PANTHER" id="PTHR47791">
    <property type="entry name" value="MEIOTICALLY UP-REGULATED GENE 191 PROTEIN"/>
    <property type="match status" value="1"/>
</dbReference>
<dbReference type="PANTHER" id="PTHR47791:SF4">
    <property type="entry name" value="(PUTATIVE SECRETED PROTEIN)-RELATED"/>
    <property type="match status" value="1"/>
</dbReference>
<evidence type="ECO:0000313" key="2">
    <source>
        <dbReference type="Proteomes" id="UP001209229"/>
    </source>
</evidence>
<dbReference type="Pfam" id="PF03663">
    <property type="entry name" value="Glyco_hydro_76"/>
    <property type="match status" value="2"/>
</dbReference>
<sequence>MMVKFNTLIVCCLLLIFESSCKDDDVVKGNGEEEIVTGASERNLVRAMELFDNAASAHFTGSGMAMARYYNPYTETKSDDIGSVWMYTSAIEAANSILKGLLEQKNNGNTELYTLYFDHYSSMLSDLYENLDYYEGTFKLTSYTQTKQWSVYGVNRSNSIGSAGVDGILNVYDDQMWLIRELVDSYELTGEIEYLEKAEYLTDYVLDGWDCTLDNNGNEYGGITWGPGYTSKHACSNSPLISALVLLHEIYENKSEEIAALYIDPSDKVTRRLKYVNKGEYYLDFAKKIYFWQKDALLRSDGVYDDFMGGFYGNGPQFEVINGFTYRKANPCPDRIGPAYSYNSGTMISGAAYLYKVTGDNIYLEDGKKLSDSSFEYFAKLGTTVPGYFTYSITGFNNWFNCVLMRGYLDMFSYHQDASLFINSFQDNLDYGYENFLYNGFLPTNLLVGWSQVSSNNRTEAMFNFTFASEYALLSCYELNK</sequence>
<gene>
    <name evidence="1" type="ORF">OM075_15790</name>
</gene>
<dbReference type="Gene3D" id="1.50.10.20">
    <property type="match status" value="1"/>
</dbReference>
<dbReference type="InterPro" id="IPR053169">
    <property type="entry name" value="MUG_Protein"/>
</dbReference>
<dbReference type="GO" id="GO:0005975">
    <property type="term" value="P:carbohydrate metabolic process"/>
    <property type="evidence" value="ECO:0007669"/>
    <property type="project" value="InterPro"/>
</dbReference>
<evidence type="ECO:0000313" key="1">
    <source>
        <dbReference type="EMBL" id="MCW3787937.1"/>
    </source>
</evidence>
<protein>
    <submittedName>
        <fullName evidence="1">Glycoside hydrolase family 76 protein</fullName>
    </submittedName>
</protein>
<dbReference type="RefSeq" id="WP_301191501.1">
    <property type="nucleotide sequence ID" value="NZ_JAPDPJ010000040.1"/>
</dbReference>
<dbReference type="InterPro" id="IPR008928">
    <property type="entry name" value="6-hairpin_glycosidase_sf"/>
</dbReference>
<dbReference type="EMBL" id="JAPDPJ010000040">
    <property type="protein sequence ID" value="MCW3787937.1"/>
    <property type="molecule type" value="Genomic_DNA"/>
</dbReference>
<comment type="caution">
    <text evidence="1">The sequence shown here is derived from an EMBL/GenBank/DDBJ whole genome shotgun (WGS) entry which is preliminary data.</text>
</comment>
<reference evidence="1" key="1">
    <citation type="submission" date="2022-10" db="EMBL/GenBank/DDBJ databases">
        <authorList>
            <person name="Yu W.X."/>
        </authorList>
    </citation>
    <scope>NUCLEOTIDE SEQUENCE</scope>
    <source>
        <strain evidence="1">AAT</strain>
    </source>
</reference>
<proteinExistence type="predicted"/>
<dbReference type="GO" id="GO:0016787">
    <property type="term" value="F:hydrolase activity"/>
    <property type="evidence" value="ECO:0007669"/>
    <property type="project" value="UniProtKB-KW"/>
</dbReference>